<dbReference type="InterPro" id="IPR014918">
    <property type="entry name" value="Phage_tail_3"/>
</dbReference>
<reference evidence="1 2" key="1">
    <citation type="submission" date="2018-11" db="EMBL/GenBank/DDBJ databases">
        <title>Genomes From Bacteria Associated with the Canine Oral Cavity: a Test Case for Automated Genome-Based Taxonomic Assignment.</title>
        <authorList>
            <person name="Coil D.A."/>
            <person name="Jospin G."/>
            <person name="Darling A.E."/>
            <person name="Wallis C."/>
            <person name="Davis I.J."/>
            <person name="Harris S."/>
            <person name="Eisen J.A."/>
            <person name="Holcombe L.J."/>
            <person name="O'Flynn C."/>
        </authorList>
    </citation>
    <scope>NUCLEOTIDE SEQUENCE [LARGE SCALE GENOMIC DNA]</scope>
    <source>
        <strain evidence="1 2">COT-280</strain>
    </source>
</reference>
<organism evidence="1 2">
    <name type="scientific">Conchiformibius steedae</name>
    <dbReference type="NCBI Taxonomy" id="153493"/>
    <lineage>
        <taxon>Bacteria</taxon>
        <taxon>Pseudomonadati</taxon>
        <taxon>Pseudomonadota</taxon>
        <taxon>Betaproteobacteria</taxon>
        <taxon>Neisseriales</taxon>
        <taxon>Neisseriaceae</taxon>
        <taxon>Conchiformibius</taxon>
    </lineage>
</organism>
<dbReference type="EMBL" id="RQYC01000006">
    <property type="protein sequence ID" value="RRD90429.1"/>
    <property type="molecule type" value="Genomic_DNA"/>
</dbReference>
<gene>
    <name evidence="1" type="ORF">EII21_05790</name>
</gene>
<name>A0A3P2A4Z1_9NEIS</name>
<evidence type="ECO:0000313" key="2">
    <source>
        <dbReference type="Proteomes" id="UP000269923"/>
    </source>
</evidence>
<evidence type="ECO:0000313" key="1">
    <source>
        <dbReference type="EMBL" id="RRD90429.1"/>
    </source>
</evidence>
<dbReference type="AlphaFoldDB" id="A0A3P2A4Z1"/>
<dbReference type="OrthoDB" id="6538688at2"/>
<dbReference type="Proteomes" id="UP000269923">
    <property type="component" value="Unassembled WGS sequence"/>
</dbReference>
<comment type="caution">
    <text evidence="1">The sequence shown here is derived from an EMBL/GenBank/DDBJ whole genome shotgun (WGS) entry which is preliminary data.</text>
</comment>
<sequence length="213" mass="22688">MASKFPDGATVHIASALAGTKSITALTNANPAAATSNAHGLANGDFIVLESGWGDLDGRVFKVASVNTNSFNLEGINTTDTKRYPAGAGIGSFRKINTWTQIRQIANVQMQGGEQQYGQFSYLEEKFERQMPTTRSARSITFSIGDDPSLAGYKAAKAASDSGEPTPMRIDLVGGSQVVYNGYASLDEVPSLEKGQLMTVSFAYALNGEPTRY</sequence>
<dbReference type="RefSeq" id="WP_124794662.1">
    <property type="nucleotide sequence ID" value="NZ_RQYC01000006.1"/>
</dbReference>
<proteinExistence type="predicted"/>
<accession>A0A3P2A4Z1</accession>
<keyword evidence="2" id="KW-1185">Reference proteome</keyword>
<dbReference type="Pfam" id="PF08813">
    <property type="entry name" value="Phage_tail_3"/>
    <property type="match status" value="1"/>
</dbReference>
<protein>
    <submittedName>
        <fullName evidence="1">Phage tail protein</fullName>
    </submittedName>
</protein>
<dbReference type="Gene3D" id="4.10.410.40">
    <property type="match status" value="1"/>
</dbReference>